<sequence length="130" mass="15072">MVDLQGQFAQLQDQFVQAAQRWSSSVLAQNHRVEDLQRQLHHLADEGEVAVHNDVEVEQHGDVPLASTDQFQQTVEDAARHGSHSDACFDMQRLRARHQEERMRVKQQRRAARLCRLENEKDSHEGLQLQ</sequence>
<evidence type="ECO:0000313" key="2">
    <source>
        <dbReference type="Proteomes" id="UP000604046"/>
    </source>
</evidence>
<comment type="caution">
    <text evidence="1">The sequence shown here is derived from an EMBL/GenBank/DDBJ whole genome shotgun (WGS) entry which is preliminary data.</text>
</comment>
<reference evidence="1" key="1">
    <citation type="submission" date="2021-02" db="EMBL/GenBank/DDBJ databases">
        <authorList>
            <person name="Dougan E. K."/>
            <person name="Rhodes N."/>
            <person name="Thang M."/>
            <person name="Chan C."/>
        </authorList>
    </citation>
    <scope>NUCLEOTIDE SEQUENCE</scope>
</reference>
<organism evidence="1 2">
    <name type="scientific">Symbiodinium natans</name>
    <dbReference type="NCBI Taxonomy" id="878477"/>
    <lineage>
        <taxon>Eukaryota</taxon>
        <taxon>Sar</taxon>
        <taxon>Alveolata</taxon>
        <taxon>Dinophyceae</taxon>
        <taxon>Suessiales</taxon>
        <taxon>Symbiodiniaceae</taxon>
        <taxon>Symbiodinium</taxon>
    </lineage>
</organism>
<keyword evidence="2" id="KW-1185">Reference proteome</keyword>
<dbReference type="AlphaFoldDB" id="A0A812L0L6"/>
<protein>
    <submittedName>
        <fullName evidence="1">Uncharacterized protein</fullName>
    </submittedName>
</protein>
<accession>A0A812L0L6</accession>
<proteinExistence type="predicted"/>
<gene>
    <name evidence="1" type="ORF">SNAT2548_LOCUS9759</name>
</gene>
<evidence type="ECO:0000313" key="1">
    <source>
        <dbReference type="EMBL" id="CAE7233393.1"/>
    </source>
</evidence>
<dbReference type="Proteomes" id="UP000604046">
    <property type="component" value="Unassembled WGS sequence"/>
</dbReference>
<dbReference type="EMBL" id="CAJNDS010000779">
    <property type="protein sequence ID" value="CAE7233393.1"/>
    <property type="molecule type" value="Genomic_DNA"/>
</dbReference>
<name>A0A812L0L6_9DINO</name>